<dbReference type="InterPro" id="IPR051540">
    <property type="entry name" value="S-2-haloacid_dehalogenase"/>
</dbReference>
<dbReference type="InParanoid" id="E4UU05"/>
<dbReference type="Gene3D" id="1.10.150.750">
    <property type="match status" value="1"/>
</dbReference>
<organism evidence="3">
    <name type="scientific">Arthroderma gypseum (strain ATCC MYA-4604 / CBS 118893)</name>
    <name type="common">Microsporum gypseum</name>
    <dbReference type="NCBI Taxonomy" id="535722"/>
    <lineage>
        <taxon>Eukaryota</taxon>
        <taxon>Fungi</taxon>
        <taxon>Dikarya</taxon>
        <taxon>Ascomycota</taxon>
        <taxon>Pezizomycotina</taxon>
        <taxon>Eurotiomycetes</taxon>
        <taxon>Eurotiomycetidae</taxon>
        <taxon>Onygenales</taxon>
        <taxon>Arthrodermataceae</taxon>
        <taxon>Nannizzia</taxon>
    </lineage>
</organism>
<dbReference type="SUPFAM" id="SSF56784">
    <property type="entry name" value="HAD-like"/>
    <property type="match status" value="1"/>
</dbReference>
<dbReference type="RefSeq" id="XP_003174425.1">
    <property type="nucleotide sequence ID" value="XM_003174377.1"/>
</dbReference>
<evidence type="ECO:0000256" key="1">
    <source>
        <dbReference type="ARBA" id="ARBA00022801"/>
    </source>
</evidence>
<name>E4UU05_ARTGP</name>
<keyword evidence="1" id="KW-0378">Hydrolase</keyword>
<dbReference type="Gene3D" id="3.40.50.1000">
    <property type="entry name" value="HAD superfamily/HAD-like"/>
    <property type="match status" value="1"/>
</dbReference>
<dbReference type="InterPro" id="IPR036412">
    <property type="entry name" value="HAD-like_sf"/>
</dbReference>
<proteinExistence type="predicted"/>
<dbReference type="PANTHER" id="PTHR43316">
    <property type="entry name" value="HYDROLASE, HALOACID DELAHOGENASE-RELATED"/>
    <property type="match status" value="1"/>
</dbReference>
<dbReference type="STRING" id="535722.E4UU05"/>
<sequence>MDSKRPLSSFRLLSFDIFGTLIDWETGVYEALKPLVQRLDDSNLLKTDRKKLGDLYSKHERAVQMSNPGLAYNLVTKAAYESLAREIQSLPTPEHLLEEESTAFGSSVSRWPPFPDTVAAMRRLKQKGYKLVPLSNVDRSSFSNTLAGPMAGLREGLAPDEPFFDAIYTAQDVGSYKPDLRNFEYLVSHVKSEFGIEAADILHVAQGLHHDHEPAKKMGLNSVWIARGSGSSSMGTDVSEYLEGGKVAFGWRFDDLAGLADAVEASPL</sequence>
<protein>
    <submittedName>
        <fullName evidence="2">Haloacid dehalogenase</fullName>
    </submittedName>
</protein>
<dbReference type="OMA" id="TCWIERR"/>
<dbReference type="GO" id="GO:0016787">
    <property type="term" value="F:hydrolase activity"/>
    <property type="evidence" value="ECO:0007669"/>
    <property type="project" value="UniProtKB-KW"/>
</dbReference>
<accession>E4UU05</accession>
<dbReference type="SFLD" id="SFLDS00003">
    <property type="entry name" value="Haloacid_Dehalogenase"/>
    <property type="match status" value="1"/>
</dbReference>
<dbReference type="InterPro" id="IPR023214">
    <property type="entry name" value="HAD_sf"/>
</dbReference>
<evidence type="ECO:0000313" key="2">
    <source>
        <dbReference type="EMBL" id="EFR01595.1"/>
    </source>
</evidence>
<dbReference type="HOGENOM" id="CLU_045011_3_2_1"/>
<dbReference type="Pfam" id="PF00702">
    <property type="entry name" value="Hydrolase"/>
    <property type="match status" value="1"/>
</dbReference>
<dbReference type="AlphaFoldDB" id="E4UU05"/>
<dbReference type="GeneID" id="10029719"/>
<dbReference type="VEuPathDB" id="FungiDB:MGYG_04598"/>
<dbReference type="PANTHER" id="PTHR43316:SF9">
    <property type="entry name" value="ACID DEHALOGENASE, PUTATIVE (AFU_ORTHOLOGUE AFUA_6G14460)-RELATED"/>
    <property type="match status" value="1"/>
</dbReference>
<evidence type="ECO:0000313" key="3">
    <source>
        <dbReference type="Proteomes" id="UP000002669"/>
    </source>
</evidence>
<reference evidence="3" key="1">
    <citation type="journal article" date="2012" name="MBio">
        <title>Comparative genome analysis of Trichophyton rubrum and related dermatophytes reveals candidate genes involved in infection.</title>
        <authorList>
            <person name="Martinez D.A."/>
            <person name="Oliver B.G."/>
            <person name="Graeser Y."/>
            <person name="Goldberg J.M."/>
            <person name="Li W."/>
            <person name="Martinez-Rossi N.M."/>
            <person name="Monod M."/>
            <person name="Shelest E."/>
            <person name="Barton R.C."/>
            <person name="Birch E."/>
            <person name="Brakhage A.A."/>
            <person name="Chen Z."/>
            <person name="Gurr S.J."/>
            <person name="Heiman D."/>
            <person name="Heitman J."/>
            <person name="Kosti I."/>
            <person name="Rossi A."/>
            <person name="Saif S."/>
            <person name="Samalova M."/>
            <person name="Saunders C.W."/>
            <person name="Shea T."/>
            <person name="Summerbell R.C."/>
            <person name="Xu J."/>
            <person name="Young S."/>
            <person name="Zeng Q."/>
            <person name="Birren B.W."/>
            <person name="Cuomo C.A."/>
            <person name="White T.C."/>
        </authorList>
    </citation>
    <scope>NUCLEOTIDE SEQUENCE [LARGE SCALE GENOMIC DNA]</scope>
    <source>
        <strain evidence="3">ATCC MYA-4604 / CBS 118893</strain>
    </source>
</reference>
<dbReference type="Proteomes" id="UP000002669">
    <property type="component" value="Unassembled WGS sequence"/>
</dbReference>
<gene>
    <name evidence="2" type="ORF">MGYG_04598</name>
</gene>
<dbReference type="SFLD" id="SFLDG01129">
    <property type="entry name" value="C1.5:_HAD__Beta-PGM__Phosphata"/>
    <property type="match status" value="1"/>
</dbReference>
<dbReference type="OrthoDB" id="444127at2759"/>
<dbReference type="EMBL" id="DS989824">
    <property type="protein sequence ID" value="EFR01595.1"/>
    <property type="molecule type" value="Genomic_DNA"/>
</dbReference>
<keyword evidence="3" id="KW-1185">Reference proteome</keyword>
<dbReference type="eggNOG" id="ENOG502SJ1V">
    <property type="taxonomic scope" value="Eukaryota"/>
</dbReference>